<dbReference type="InterPro" id="IPR023130">
    <property type="entry name" value="Ta0600-like_sf"/>
</dbReference>
<organism evidence="2 3">
    <name type="scientific">Liquorilactobacillus hordei DSM 19519</name>
    <dbReference type="NCBI Taxonomy" id="1423759"/>
    <lineage>
        <taxon>Bacteria</taxon>
        <taxon>Bacillati</taxon>
        <taxon>Bacillota</taxon>
        <taxon>Bacilli</taxon>
        <taxon>Lactobacillales</taxon>
        <taxon>Lactobacillaceae</taxon>
        <taxon>Liquorilactobacillus</taxon>
    </lineage>
</organism>
<dbReference type="PATRIC" id="fig|1423759.3.peg.1788"/>
<protein>
    <recommendedName>
        <fullName evidence="4">Bacteriocin immunity protein</fullName>
    </recommendedName>
</protein>
<sequence length="120" mass="14025">MYFLKDTKKKEAIREISLLVNYLESRDDKSSGLLDIIDVLKQVYKNLEDAKNPEALLNKLINYIRSVAMQYKIHFPSKEEKLIIDLEVLGQRAGLNGRYMADFSDKSQFYSLLENIPRHN</sequence>
<proteinExistence type="predicted"/>
<dbReference type="InterPro" id="IPR015046">
    <property type="entry name" value="LciA_Immunity-like"/>
</dbReference>
<dbReference type="Gene3D" id="1.20.1440.50">
    <property type="entry name" value="Ta0600-like"/>
    <property type="match status" value="1"/>
</dbReference>
<reference evidence="2 3" key="1">
    <citation type="journal article" date="2015" name="Genome Announc.">
        <title>Expanding the biotechnology potential of lactobacilli through comparative genomics of 213 strains and associated genera.</title>
        <authorList>
            <person name="Sun Z."/>
            <person name="Harris H.M."/>
            <person name="McCann A."/>
            <person name="Guo C."/>
            <person name="Argimon S."/>
            <person name="Zhang W."/>
            <person name="Yang X."/>
            <person name="Jeffery I.B."/>
            <person name="Cooney J.C."/>
            <person name="Kagawa T.F."/>
            <person name="Liu W."/>
            <person name="Song Y."/>
            <person name="Salvetti E."/>
            <person name="Wrobel A."/>
            <person name="Rasinkangas P."/>
            <person name="Parkhill J."/>
            <person name="Rea M.C."/>
            <person name="O'Sullivan O."/>
            <person name="Ritari J."/>
            <person name="Douillard F.P."/>
            <person name="Paul Ross R."/>
            <person name="Yang R."/>
            <person name="Briner A.E."/>
            <person name="Felis G.E."/>
            <person name="de Vos W.M."/>
            <person name="Barrangou R."/>
            <person name="Klaenhammer T.R."/>
            <person name="Caufield P.W."/>
            <person name="Cui Y."/>
            <person name="Zhang H."/>
            <person name="O'Toole P.W."/>
        </authorList>
    </citation>
    <scope>NUCLEOTIDE SEQUENCE [LARGE SCALE GENOMIC DNA]</scope>
    <source>
        <strain evidence="2 3">DSM 19519</strain>
    </source>
</reference>
<name>A0A0R1MLV2_9LACO</name>
<comment type="caution">
    <text evidence="2">The sequence shown here is derived from an EMBL/GenBank/DDBJ whole genome shotgun (WGS) entry which is preliminary data.</text>
</comment>
<keyword evidence="1" id="KW-0079">Bacteriocin immunity</keyword>
<dbReference type="EMBL" id="AZDX01000051">
    <property type="protein sequence ID" value="KRL05016.1"/>
    <property type="molecule type" value="Genomic_DNA"/>
</dbReference>
<accession>A0A0R1MLV2</accession>
<evidence type="ECO:0000313" key="2">
    <source>
        <dbReference type="EMBL" id="KRL05016.1"/>
    </source>
</evidence>
<dbReference type="Pfam" id="PF08951">
    <property type="entry name" value="EntA_Immun"/>
    <property type="match status" value="1"/>
</dbReference>
<evidence type="ECO:0000313" key="3">
    <source>
        <dbReference type="Proteomes" id="UP000051448"/>
    </source>
</evidence>
<gene>
    <name evidence="2" type="ORF">FC92_GL001712</name>
</gene>
<dbReference type="STRING" id="1423759.FC92_GL001712"/>
<dbReference type="AlphaFoldDB" id="A0A0R1MLV2"/>
<dbReference type="Proteomes" id="UP000051448">
    <property type="component" value="Unassembled WGS sequence"/>
</dbReference>
<keyword evidence="3" id="KW-1185">Reference proteome</keyword>
<dbReference type="GO" id="GO:0030153">
    <property type="term" value="P:bacteriocin immunity"/>
    <property type="evidence" value="ECO:0007669"/>
    <property type="project" value="UniProtKB-KW"/>
</dbReference>
<evidence type="ECO:0008006" key="4">
    <source>
        <dbReference type="Google" id="ProtNLM"/>
    </source>
</evidence>
<dbReference type="SUPFAM" id="SSF109797">
    <property type="entry name" value="Bacteriocin immunity protein-like"/>
    <property type="match status" value="1"/>
</dbReference>
<evidence type="ECO:0000256" key="1">
    <source>
        <dbReference type="ARBA" id="ARBA00023025"/>
    </source>
</evidence>